<dbReference type="SUPFAM" id="SSF49299">
    <property type="entry name" value="PKD domain"/>
    <property type="match status" value="1"/>
</dbReference>
<reference evidence="4 5" key="1">
    <citation type="journal article" date="2013" name="Int. J. Syst. Evol. Microbiol.">
        <title>Marinoscillum luteum sp. nov., isolated from marine sediment.</title>
        <authorList>
            <person name="Cha I.T."/>
            <person name="Park S.J."/>
            <person name="Kim S.J."/>
            <person name="Kim J.G."/>
            <person name="Jung M.Y."/>
            <person name="Shin K.S."/>
            <person name="Kwon K.K."/>
            <person name="Yang S.H."/>
            <person name="Seo Y.S."/>
            <person name="Rhee S.K."/>
        </authorList>
    </citation>
    <scope>NUCLEOTIDE SEQUENCE [LARGE SCALE GENOMIC DNA]</scope>
    <source>
        <strain evidence="4 5">KCTC 23939</strain>
    </source>
</reference>
<dbReference type="Pfam" id="PF18962">
    <property type="entry name" value="Por_Secre_tail"/>
    <property type="match status" value="1"/>
</dbReference>
<protein>
    <submittedName>
        <fullName evidence="4">PKD domain-containing protein</fullName>
    </submittedName>
</protein>
<keyword evidence="2" id="KW-0732">Signal</keyword>
<dbReference type="PANTHER" id="PTHR22901">
    <property type="entry name" value="SIALATE O-ACETYLESTERASE"/>
    <property type="match status" value="1"/>
</dbReference>
<dbReference type="InterPro" id="IPR008964">
    <property type="entry name" value="Invasin/intimin_cell_adhesion"/>
</dbReference>
<organism evidence="4 5">
    <name type="scientific">Marinoscillum luteum</name>
    <dbReference type="NCBI Taxonomy" id="861051"/>
    <lineage>
        <taxon>Bacteria</taxon>
        <taxon>Pseudomonadati</taxon>
        <taxon>Bacteroidota</taxon>
        <taxon>Cytophagia</taxon>
        <taxon>Cytophagales</taxon>
        <taxon>Reichenbachiellaceae</taxon>
        <taxon>Marinoscillum</taxon>
    </lineage>
</organism>
<dbReference type="RefSeq" id="WP_395419166.1">
    <property type="nucleotide sequence ID" value="NZ_JBIPKE010000020.1"/>
</dbReference>
<dbReference type="Pfam" id="PF18911">
    <property type="entry name" value="PKD_4"/>
    <property type="match status" value="1"/>
</dbReference>
<feature type="domain" description="PKD" evidence="3">
    <location>
        <begin position="447"/>
        <end position="533"/>
    </location>
</feature>
<dbReference type="InterPro" id="IPR005181">
    <property type="entry name" value="SASA"/>
</dbReference>
<keyword evidence="5" id="KW-1185">Reference proteome</keyword>
<dbReference type="Gene3D" id="3.40.50.1110">
    <property type="entry name" value="SGNH hydrolase"/>
    <property type="match status" value="1"/>
</dbReference>
<dbReference type="InterPro" id="IPR013783">
    <property type="entry name" value="Ig-like_fold"/>
</dbReference>
<dbReference type="InterPro" id="IPR022409">
    <property type="entry name" value="PKD/Chitinase_dom"/>
</dbReference>
<accession>A0ABW7NEJ1</accession>
<dbReference type="SUPFAM" id="SSF52266">
    <property type="entry name" value="SGNH hydrolase"/>
    <property type="match status" value="1"/>
</dbReference>
<evidence type="ECO:0000313" key="4">
    <source>
        <dbReference type="EMBL" id="MFH6985762.1"/>
    </source>
</evidence>
<dbReference type="SUPFAM" id="SSF49373">
    <property type="entry name" value="Invasin/intimin cell-adhesion fragments"/>
    <property type="match status" value="1"/>
</dbReference>
<gene>
    <name evidence="4" type="ORF">ACHKAR_20075</name>
</gene>
<dbReference type="InterPro" id="IPR000601">
    <property type="entry name" value="PKD_dom"/>
</dbReference>
<evidence type="ECO:0000259" key="3">
    <source>
        <dbReference type="PROSITE" id="PS50093"/>
    </source>
</evidence>
<dbReference type="NCBIfam" id="TIGR04183">
    <property type="entry name" value="Por_Secre_tail"/>
    <property type="match status" value="1"/>
</dbReference>
<feature type="chain" id="PRO_5045930937" evidence="2">
    <location>
        <begin position="24"/>
        <end position="733"/>
    </location>
</feature>
<dbReference type="Pfam" id="PF03629">
    <property type="entry name" value="SASA"/>
    <property type="match status" value="1"/>
</dbReference>
<dbReference type="SMART" id="SM00089">
    <property type="entry name" value="PKD"/>
    <property type="match status" value="1"/>
</dbReference>
<dbReference type="EMBL" id="JBIPKE010000020">
    <property type="protein sequence ID" value="MFH6985762.1"/>
    <property type="molecule type" value="Genomic_DNA"/>
</dbReference>
<dbReference type="Proteomes" id="UP001610063">
    <property type="component" value="Unassembled WGS sequence"/>
</dbReference>
<keyword evidence="1" id="KW-0378">Hydrolase</keyword>
<evidence type="ECO:0000256" key="2">
    <source>
        <dbReference type="SAM" id="SignalP"/>
    </source>
</evidence>
<proteinExistence type="predicted"/>
<dbReference type="InterPro" id="IPR036514">
    <property type="entry name" value="SGNH_hydro_sf"/>
</dbReference>
<evidence type="ECO:0000256" key="1">
    <source>
        <dbReference type="ARBA" id="ARBA00022801"/>
    </source>
</evidence>
<dbReference type="Gene3D" id="2.60.40.10">
    <property type="entry name" value="Immunoglobulins"/>
    <property type="match status" value="2"/>
</dbReference>
<feature type="signal peptide" evidence="2">
    <location>
        <begin position="1"/>
        <end position="23"/>
    </location>
</feature>
<name>A0ABW7NEJ1_9BACT</name>
<dbReference type="PANTHER" id="PTHR22901:SF0">
    <property type="entry name" value="SIALATE O-ACETYLESTERASE"/>
    <property type="match status" value="1"/>
</dbReference>
<dbReference type="CDD" id="cd00146">
    <property type="entry name" value="PKD"/>
    <property type="match status" value="1"/>
</dbReference>
<dbReference type="InterPro" id="IPR039329">
    <property type="entry name" value="SIAE"/>
</dbReference>
<dbReference type="InterPro" id="IPR035986">
    <property type="entry name" value="PKD_dom_sf"/>
</dbReference>
<dbReference type="InterPro" id="IPR026444">
    <property type="entry name" value="Secre_tail"/>
</dbReference>
<dbReference type="PROSITE" id="PS50093">
    <property type="entry name" value="PKD"/>
    <property type="match status" value="1"/>
</dbReference>
<sequence>MKTITNLILSFCLSLMVIGSAFAQLNVSPIFGSDMVLQRGTTVPVFGTATPGASVSVQFLSQNKSAVADGSGNWQVDLSSMSANASLNTLTVSSGGDVVNFTGVQVGEVWVCSGQSNMGWSLEKADNSAATIADAGNHNIRLFRMTAGNGPATTTWQVSNSSTVGSFSAVGYWMGLELSQWFGNVPIGLVQATHDGTAISAWQHTNGGTGDDYDAMVKSIQPFAVQGVAWYQGESNGGSSNYDVLLRDMIQEWRADWGQSSLPFGIIQLAYRSGWNSARNAQLLVADTEPECFLVVIRDLPGGSLHPTTKQPVGLRTAIGARGLVYGDNITYSGPIRDIENSFVSGSTVILNWKHVGNGLFTDDGQAPGDFKIAGTTGQFKSATAVIVGNTIQLTNSTVPDPARVQYSYSGVGNLYNMVNIPTAGGSVIVDRLKASEFEFTIGAGGGNVAPTASFSYSATNLAVSFDASASSDSDGTITSYAWDFGDGATGSGANASHTYAASGSYTVELTVTDDGGATGTQSQVVSVSDGSGGGSSMHVQAIITYSQSAGQGNKNGVAQVTIHDDQENPVAGATVSGTFSGSFSESASGQTGSDGVVTFVTNGTAKGGVVVDFCVDNVTGALTYNAAQNDITCTGGGARTSPEAGVAQSNAALQVFPNPSPNGKFSVLLPEGAQLNGEVSISILDLQGKLVYQSTQANVGTLLSVDTPLRQGLYLLRLKHPDLNFESRLLIK</sequence>
<evidence type="ECO:0000313" key="5">
    <source>
        <dbReference type="Proteomes" id="UP001610063"/>
    </source>
</evidence>
<comment type="caution">
    <text evidence="4">The sequence shown here is derived from an EMBL/GenBank/DDBJ whole genome shotgun (WGS) entry which is preliminary data.</text>
</comment>